<dbReference type="EMBL" id="QGDC01000001">
    <property type="protein sequence ID" value="RCH56342.1"/>
    <property type="molecule type" value="Genomic_DNA"/>
</dbReference>
<reference evidence="2 3" key="1">
    <citation type="submission" date="2018-05" db="EMBL/GenBank/DDBJ databases">
        <title>Mucilaginibacter hurinus sp. nov., isolated from briquette warehouse soil.</title>
        <authorList>
            <person name="Choi L."/>
        </authorList>
    </citation>
    <scope>NUCLEOTIDE SEQUENCE [LARGE SCALE GENOMIC DNA]</scope>
    <source>
        <strain evidence="2 3">ZR32</strain>
    </source>
</reference>
<evidence type="ECO:0000256" key="1">
    <source>
        <dbReference type="SAM" id="Coils"/>
    </source>
</evidence>
<dbReference type="Proteomes" id="UP000253209">
    <property type="component" value="Unassembled WGS sequence"/>
</dbReference>
<evidence type="ECO:0000313" key="3">
    <source>
        <dbReference type="Proteomes" id="UP000253209"/>
    </source>
</evidence>
<organism evidence="2 3">
    <name type="scientific">Mucilaginibacter hurinus</name>
    <dbReference type="NCBI Taxonomy" id="2201324"/>
    <lineage>
        <taxon>Bacteria</taxon>
        <taxon>Pseudomonadati</taxon>
        <taxon>Bacteroidota</taxon>
        <taxon>Sphingobacteriia</taxon>
        <taxon>Sphingobacteriales</taxon>
        <taxon>Sphingobacteriaceae</taxon>
        <taxon>Mucilaginibacter</taxon>
    </lineage>
</organism>
<evidence type="ECO:0000313" key="2">
    <source>
        <dbReference type="EMBL" id="RCH56342.1"/>
    </source>
</evidence>
<gene>
    <name evidence="2" type="ORF">DJ568_00325</name>
</gene>
<keyword evidence="3" id="KW-1185">Reference proteome</keyword>
<comment type="caution">
    <text evidence="2">The sequence shown here is derived from an EMBL/GenBank/DDBJ whole genome shotgun (WGS) entry which is preliminary data.</text>
</comment>
<protein>
    <submittedName>
        <fullName evidence="2">Uncharacterized protein</fullName>
    </submittedName>
</protein>
<sequence length="243" mass="27435">MLYGASHTPYLIILHMLKNFKSLFIKSDEEEESKPAAETFSFPVNNPTHNVTSAQAPVSNTQTISAPAIAEVIKVYENGLESINMPGYDFYEFYHSVNSAGNNEQAYNMAYKMATVLDKTVTVQKLVHDADFYISKINEVYNQYVTQGKSKINSINDKKSAEKSTLTTEIEQADTKILQLKEELKKLEEEITTKKNKLAKIDESYISQEKNIHERLAANDHAHKTSIDKLIAVKEGISTYIKS</sequence>
<name>A0A367GSC7_9SPHI</name>
<keyword evidence="1" id="KW-0175">Coiled coil</keyword>
<feature type="coiled-coil region" evidence="1">
    <location>
        <begin position="163"/>
        <end position="204"/>
    </location>
</feature>
<proteinExistence type="predicted"/>
<dbReference type="AlphaFoldDB" id="A0A367GSC7"/>
<accession>A0A367GSC7</accession>